<dbReference type="GO" id="GO:0051607">
    <property type="term" value="P:defense response to virus"/>
    <property type="evidence" value="ECO:0007669"/>
    <property type="project" value="UniProtKB-KW"/>
</dbReference>
<evidence type="ECO:0000259" key="2">
    <source>
        <dbReference type="Pfam" id="PF03787"/>
    </source>
</evidence>
<protein>
    <submittedName>
        <fullName evidence="3">CRISPR type IV/AFERR-associated protein Csf2</fullName>
    </submittedName>
</protein>
<accession>A0A1I2HPA6</accession>
<dbReference type="Proteomes" id="UP000199119">
    <property type="component" value="Unassembled WGS sequence"/>
</dbReference>
<feature type="domain" description="CRISPR type III-associated protein" evidence="2">
    <location>
        <begin position="8"/>
        <end position="265"/>
    </location>
</feature>
<dbReference type="RefSeq" id="WP_092942380.1">
    <property type="nucleotide sequence ID" value="NZ_FONX01000026.1"/>
</dbReference>
<keyword evidence="4" id="KW-1185">Reference proteome</keyword>
<dbReference type="Pfam" id="PF03787">
    <property type="entry name" value="RAMPs"/>
    <property type="match status" value="1"/>
</dbReference>
<name>A0A1I2HPA6_9BURK</name>
<proteinExistence type="predicted"/>
<evidence type="ECO:0000256" key="1">
    <source>
        <dbReference type="ARBA" id="ARBA00023118"/>
    </source>
</evidence>
<evidence type="ECO:0000313" key="3">
    <source>
        <dbReference type="EMBL" id="SFF31130.1"/>
    </source>
</evidence>
<dbReference type="STRING" id="1177982.SAMN04489711_1265"/>
<organism evidence="3 4">
    <name type="scientific">Paracidovorax wautersii</name>
    <dbReference type="NCBI Taxonomy" id="1177982"/>
    <lineage>
        <taxon>Bacteria</taxon>
        <taxon>Pseudomonadati</taxon>
        <taxon>Pseudomonadota</taxon>
        <taxon>Betaproteobacteria</taxon>
        <taxon>Burkholderiales</taxon>
        <taxon>Comamonadaceae</taxon>
        <taxon>Paracidovorax</taxon>
    </lineage>
</organism>
<sequence>MIVIHGVLTTTSPLHTSAGSKGLRLQRDGFVSSKDNDGIPVVSTVNMPLTVRGRYYGDVPIFPSSGIVGALRRHASRRVRAALTADGGRMSQPMYYAMQNGHAPAGQLSGGVATLKQYEASRGDLFFGMFGGGSMRNAARYIQSDLVPVIDQTIDAGLVPEKFADLSPTSSRGIEPWQLVSYRVMRKVDDIGRGRDSGVDVDLLDDDQRREAAAAYEVITPGTPLYFRTQLAPESTPEQRGLYLLALLDLLETQQLGGRVHLGWGGVMAQRFRYVEGVKIRHDLFEQKADDEGIVTLTGTPAFKQLVKPAEKALAAMAKAPEAQRERLRELLGA</sequence>
<evidence type="ECO:0000313" key="4">
    <source>
        <dbReference type="Proteomes" id="UP000199119"/>
    </source>
</evidence>
<reference evidence="4" key="1">
    <citation type="submission" date="2016-10" db="EMBL/GenBank/DDBJ databases">
        <authorList>
            <person name="Varghese N."/>
            <person name="Submissions S."/>
        </authorList>
    </citation>
    <scope>NUCLEOTIDE SEQUENCE [LARGE SCALE GENOMIC DNA]</scope>
    <source>
        <strain evidence="4">DSM 27981</strain>
    </source>
</reference>
<dbReference type="EMBL" id="FONX01000026">
    <property type="protein sequence ID" value="SFF31130.1"/>
    <property type="molecule type" value="Genomic_DNA"/>
</dbReference>
<gene>
    <name evidence="3" type="ORF">SAMN04489711_1265</name>
</gene>
<keyword evidence="1" id="KW-0051">Antiviral defense</keyword>
<dbReference type="AlphaFoldDB" id="A0A1I2HPA6"/>
<dbReference type="InterPro" id="IPR005537">
    <property type="entry name" value="RAMP_III_fam"/>
</dbReference>